<feature type="transmembrane region" description="Helical" evidence="1">
    <location>
        <begin position="159"/>
        <end position="185"/>
    </location>
</feature>
<accession>A0A918KWK8</accession>
<feature type="transmembrane region" description="Helical" evidence="1">
    <location>
        <begin position="74"/>
        <end position="96"/>
    </location>
</feature>
<comment type="caution">
    <text evidence="2">The sequence shown here is derived from an EMBL/GenBank/DDBJ whole genome shotgun (WGS) entry which is preliminary data.</text>
</comment>
<dbReference type="RefSeq" id="WP_189093578.1">
    <property type="nucleotide sequence ID" value="NZ_BMQL01000078.1"/>
</dbReference>
<feature type="transmembrane region" description="Helical" evidence="1">
    <location>
        <begin position="135"/>
        <end position="153"/>
    </location>
</feature>
<dbReference type="AlphaFoldDB" id="A0A918KWK8"/>
<keyword evidence="1" id="KW-0812">Transmembrane</keyword>
<keyword evidence="3" id="KW-1185">Reference proteome</keyword>
<feature type="transmembrane region" description="Helical" evidence="1">
    <location>
        <begin position="49"/>
        <end position="67"/>
    </location>
</feature>
<evidence type="ECO:0000313" key="3">
    <source>
        <dbReference type="Proteomes" id="UP000603865"/>
    </source>
</evidence>
<keyword evidence="1" id="KW-1133">Transmembrane helix</keyword>
<dbReference type="Proteomes" id="UP000603865">
    <property type="component" value="Unassembled WGS sequence"/>
</dbReference>
<evidence type="ECO:0000256" key="1">
    <source>
        <dbReference type="SAM" id="Phobius"/>
    </source>
</evidence>
<organism evidence="2 3">
    <name type="scientific">Deinococcus ruber</name>
    <dbReference type="NCBI Taxonomy" id="1848197"/>
    <lineage>
        <taxon>Bacteria</taxon>
        <taxon>Thermotogati</taxon>
        <taxon>Deinococcota</taxon>
        <taxon>Deinococci</taxon>
        <taxon>Deinococcales</taxon>
        <taxon>Deinococcaceae</taxon>
        <taxon>Deinococcus</taxon>
    </lineage>
</organism>
<proteinExistence type="predicted"/>
<name>A0A918KWK8_9DEIO</name>
<reference evidence="2" key="1">
    <citation type="journal article" date="2014" name="Int. J. Syst. Evol. Microbiol.">
        <title>Complete genome sequence of Corynebacterium casei LMG S-19264T (=DSM 44701T), isolated from a smear-ripened cheese.</title>
        <authorList>
            <consortium name="US DOE Joint Genome Institute (JGI-PGF)"/>
            <person name="Walter F."/>
            <person name="Albersmeier A."/>
            <person name="Kalinowski J."/>
            <person name="Ruckert C."/>
        </authorList>
    </citation>
    <scope>NUCLEOTIDE SEQUENCE</scope>
    <source>
        <strain evidence="2">JCM 31311</strain>
    </source>
</reference>
<protein>
    <submittedName>
        <fullName evidence="2">Uncharacterized protein</fullName>
    </submittedName>
</protein>
<reference evidence="2" key="2">
    <citation type="submission" date="2020-09" db="EMBL/GenBank/DDBJ databases">
        <authorList>
            <person name="Sun Q."/>
            <person name="Ohkuma M."/>
        </authorList>
    </citation>
    <scope>NUCLEOTIDE SEQUENCE</scope>
    <source>
        <strain evidence="2">JCM 31311</strain>
    </source>
</reference>
<sequence length="213" mass="23758">MAPLRAQQLSLTESQWRRTVLLALPLAALAFILGMLLDGPSGQSTPFDQLMYPAMTVGILLLEVLLWRLPAVTNLLLSTLVISMSFFFLGKLIYILDLMPGTFSVQAEMTETLFWVPVLYVLSFFVPDMRLARPIAALFFSSVLLVSVLYVLQHGMNRPFAGVVFALAELNLANLTLLSLANTFLSFKDRLVRSEAQAETLQQLAYSDLLIRN</sequence>
<feature type="transmembrane region" description="Helical" evidence="1">
    <location>
        <begin position="20"/>
        <end position="37"/>
    </location>
</feature>
<evidence type="ECO:0000313" key="2">
    <source>
        <dbReference type="EMBL" id="GGR37182.1"/>
    </source>
</evidence>
<gene>
    <name evidence="2" type="ORF">GCM10008957_53360</name>
</gene>
<dbReference type="EMBL" id="BMQL01000078">
    <property type="protein sequence ID" value="GGR37182.1"/>
    <property type="molecule type" value="Genomic_DNA"/>
</dbReference>
<keyword evidence="1" id="KW-0472">Membrane</keyword>